<accession>A0AB36TJB3</accession>
<name>A0AB36TJB3_ACETH</name>
<dbReference type="GeneID" id="35803263"/>
<comment type="caution">
    <text evidence="1">The sequence shown here is derived from an EMBL/GenBank/DDBJ whole genome shotgun (WGS) entry which is preliminary data.</text>
</comment>
<sequence length="130" mass="15198">MTDLLLKFVEELGSNESFWSSQNRGRKGGSEEKKVGSSNIRSLAVLANNADCYEELRLFIEYKIAKGNGWDEKFKGDRVFGDEILHYMDKIYNMCDKNDREALKNISKFFGYLYWKVCAIESEKKRSKRE</sequence>
<evidence type="ECO:0000313" key="2">
    <source>
        <dbReference type="Proteomes" id="UP000223596"/>
    </source>
</evidence>
<dbReference type="RefSeq" id="WP_003514104.1">
    <property type="nucleotide sequence ID" value="NZ_CP013828.1"/>
</dbReference>
<proteinExistence type="predicted"/>
<gene>
    <name evidence="1" type="ORF">M972_112826</name>
</gene>
<evidence type="ECO:0008006" key="3">
    <source>
        <dbReference type="Google" id="ProtNLM"/>
    </source>
</evidence>
<dbReference type="EMBL" id="PDBW01000001">
    <property type="protein sequence ID" value="PFH04007.1"/>
    <property type="molecule type" value="Genomic_DNA"/>
</dbReference>
<organism evidence="1 2">
    <name type="scientific">Acetivibrio thermocellus AD2</name>
    <dbReference type="NCBI Taxonomy" id="1138384"/>
    <lineage>
        <taxon>Bacteria</taxon>
        <taxon>Bacillati</taxon>
        <taxon>Bacillota</taxon>
        <taxon>Clostridia</taxon>
        <taxon>Eubacteriales</taxon>
        <taxon>Oscillospiraceae</taxon>
        <taxon>Acetivibrio</taxon>
    </lineage>
</organism>
<dbReference type="Proteomes" id="UP000223596">
    <property type="component" value="Unassembled WGS sequence"/>
</dbReference>
<reference evidence="1 2" key="1">
    <citation type="submission" date="2017-09" db="EMBL/GenBank/DDBJ databases">
        <title>Evaluation of Pacific Biosciences Sequencing Technology to Finishing C. thermocellum Genome Sequences.</title>
        <authorList>
            <person name="Brown S."/>
        </authorList>
    </citation>
    <scope>NUCLEOTIDE SEQUENCE [LARGE SCALE GENOMIC DNA]</scope>
    <source>
        <strain evidence="1 2">AD2</strain>
    </source>
</reference>
<evidence type="ECO:0000313" key="1">
    <source>
        <dbReference type="EMBL" id="PFH04007.1"/>
    </source>
</evidence>
<dbReference type="AlphaFoldDB" id="A0AB36TJB3"/>
<protein>
    <recommendedName>
        <fullName evidence="3">CRISPR type III-B/RAMP module-associated protein Cmr5</fullName>
    </recommendedName>
</protein>